<organism evidence="1 2">
    <name type="scientific">Plantactinospora mayteni</name>
    <dbReference type="NCBI Taxonomy" id="566021"/>
    <lineage>
        <taxon>Bacteria</taxon>
        <taxon>Bacillati</taxon>
        <taxon>Actinomycetota</taxon>
        <taxon>Actinomycetes</taxon>
        <taxon>Micromonosporales</taxon>
        <taxon>Micromonosporaceae</taxon>
        <taxon>Plantactinospora</taxon>
    </lineage>
</organism>
<name>A0ABQ4EZB2_9ACTN</name>
<evidence type="ECO:0008006" key="3">
    <source>
        <dbReference type="Google" id="ProtNLM"/>
    </source>
</evidence>
<dbReference type="Proteomes" id="UP000621500">
    <property type="component" value="Unassembled WGS sequence"/>
</dbReference>
<comment type="caution">
    <text evidence="1">The sequence shown here is derived from an EMBL/GenBank/DDBJ whole genome shotgun (WGS) entry which is preliminary data.</text>
</comment>
<keyword evidence="2" id="KW-1185">Reference proteome</keyword>
<accession>A0ABQ4EZB2</accession>
<reference evidence="1 2" key="1">
    <citation type="submission" date="2021-01" db="EMBL/GenBank/DDBJ databases">
        <title>Whole genome shotgun sequence of Plantactinospora mayteni NBRC 109088.</title>
        <authorList>
            <person name="Komaki H."/>
            <person name="Tamura T."/>
        </authorList>
    </citation>
    <scope>NUCLEOTIDE SEQUENCE [LARGE SCALE GENOMIC DNA]</scope>
    <source>
        <strain evidence="1 2">NBRC 109088</strain>
    </source>
</reference>
<evidence type="ECO:0000313" key="1">
    <source>
        <dbReference type="EMBL" id="GIH00001.1"/>
    </source>
</evidence>
<protein>
    <recommendedName>
        <fullName evidence="3">DNA-binding protein</fullName>
    </recommendedName>
</protein>
<evidence type="ECO:0000313" key="2">
    <source>
        <dbReference type="Proteomes" id="UP000621500"/>
    </source>
</evidence>
<sequence length="82" mass="9391">MPTVVWMGQDPPPGPLVGPAEILQMLGVGRSRLRQITADRRFPAPFQTLIAGSVWLRSDVEEYIRKYRPQQLKDRDDEDEQA</sequence>
<dbReference type="EMBL" id="BONX01000049">
    <property type="protein sequence ID" value="GIH00001.1"/>
    <property type="molecule type" value="Genomic_DNA"/>
</dbReference>
<gene>
    <name evidence="1" type="ORF">Pma05_65730</name>
</gene>
<proteinExistence type="predicted"/>